<gene>
    <name evidence="13" type="ORF">M6B38_116755</name>
    <name evidence="12" type="ORF">M6B38_394515</name>
</gene>
<protein>
    <submittedName>
        <fullName evidence="13">12-oxophytodienoate reductase 1-like</fullName>
    </submittedName>
</protein>
<dbReference type="GO" id="GO:0031408">
    <property type="term" value="P:oxylipin biosynthetic process"/>
    <property type="evidence" value="ECO:0007669"/>
    <property type="project" value="UniProtKB-KW"/>
</dbReference>
<keyword evidence="10" id="KW-0275">Fatty acid biosynthesis</keyword>
<dbReference type="InterPro" id="IPR013785">
    <property type="entry name" value="Aldolase_TIM"/>
</dbReference>
<dbReference type="Pfam" id="PF00724">
    <property type="entry name" value="Oxidored_FMN"/>
    <property type="match status" value="2"/>
</dbReference>
<keyword evidence="5" id="KW-0288">FMN</keyword>
<evidence type="ECO:0000256" key="6">
    <source>
        <dbReference type="ARBA" id="ARBA00022767"/>
    </source>
</evidence>
<evidence type="ECO:0000256" key="7">
    <source>
        <dbReference type="ARBA" id="ARBA00022832"/>
    </source>
</evidence>
<accession>A0AAX6I5Y8</accession>
<evidence type="ECO:0000256" key="9">
    <source>
        <dbReference type="ARBA" id="ARBA00023098"/>
    </source>
</evidence>
<name>A0AAX6I5Y8_IRIPA</name>
<dbReference type="AlphaFoldDB" id="A0AAX6I5Y8"/>
<evidence type="ECO:0000256" key="2">
    <source>
        <dbReference type="ARBA" id="ARBA00005979"/>
    </source>
</evidence>
<dbReference type="Proteomes" id="UP001140949">
    <property type="component" value="Unassembled WGS sequence"/>
</dbReference>
<keyword evidence="6" id="KW-0925">Oxylipin biosynthesis</keyword>
<dbReference type="InterPro" id="IPR001155">
    <property type="entry name" value="OxRdtase_FMN_N"/>
</dbReference>
<comment type="caution">
    <text evidence="13">The sequence shown here is derived from an EMBL/GenBank/DDBJ whole genome shotgun (WGS) entry which is preliminary data.</text>
</comment>
<evidence type="ECO:0000256" key="8">
    <source>
        <dbReference type="ARBA" id="ARBA00022857"/>
    </source>
</evidence>
<dbReference type="InterPro" id="IPR045247">
    <property type="entry name" value="Oye-like"/>
</dbReference>
<keyword evidence="9" id="KW-0443">Lipid metabolism</keyword>
<dbReference type="PANTHER" id="PTHR22893">
    <property type="entry name" value="NADH OXIDOREDUCTASE-RELATED"/>
    <property type="match status" value="1"/>
</dbReference>
<evidence type="ECO:0000256" key="3">
    <source>
        <dbReference type="ARBA" id="ARBA00022516"/>
    </source>
</evidence>
<evidence type="ECO:0000313" key="14">
    <source>
        <dbReference type="Proteomes" id="UP001140949"/>
    </source>
</evidence>
<dbReference type="Gene3D" id="3.20.20.70">
    <property type="entry name" value="Aldolase class I"/>
    <property type="match status" value="2"/>
</dbReference>
<organism evidence="13 14">
    <name type="scientific">Iris pallida</name>
    <name type="common">Sweet iris</name>
    <dbReference type="NCBI Taxonomy" id="29817"/>
    <lineage>
        <taxon>Eukaryota</taxon>
        <taxon>Viridiplantae</taxon>
        <taxon>Streptophyta</taxon>
        <taxon>Embryophyta</taxon>
        <taxon>Tracheophyta</taxon>
        <taxon>Spermatophyta</taxon>
        <taxon>Magnoliopsida</taxon>
        <taxon>Liliopsida</taxon>
        <taxon>Asparagales</taxon>
        <taxon>Iridaceae</taxon>
        <taxon>Iridoideae</taxon>
        <taxon>Irideae</taxon>
        <taxon>Iris</taxon>
    </lineage>
</organism>
<dbReference type="CDD" id="cd02933">
    <property type="entry name" value="OYE_like_FMN"/>
    <property type="match status" value="1"/>
</dbReference>
<evidence type="ECO:0000256" key="10">
    <source>
        <dbReference type="ARBA" id="ARBA00023160"/>
    </source>
</evidence>
<dbReference type="EMBL" id="JANAVB010025196">
    <property type="protein sequence ID" value="KAJ6820957.1"/>
    <property type="molecule type" value="Genomic_DNA"/>
</dbReference>
<evidence type="ECO:0000313" key="13">
    <source>
        <dbReference type="EMBL" id="KAJ6848164.1"/>
    </source>
</evidence>
<reference evidence="13" key="1">
    <citation type="journal article" date="2023" name="GigaByte">
        <title>Genome assembly of the bearded iris, Iris pallida Lam.</title>
        <authorList>
            <person name="Bruccoleri R.E."/>
            <person name="Oakeley E.J."/>
            <person name="Faust A.M.E."/>
            <person name="Altorfer M."/>
            <person name="Dessus-Babus S."/>
            <person name="Burckhardt D."/>
            <person name="Oertli M."/>
            <person name="Naumann U."/>
            <person name="Petersen F."/>
            <person name="Wong J."/>
        </authorList>
    </citation>
    <scope>NUCLEOTIDE SEQUENCE</scope>
    <source>
        <strain evidence="13">GSM-AAB239-AS_SAM_17_03QT</strain>
    </source>
</reference>
<keyword evidence="8" id="KW-0521">NADP</keyword>
<feature type="domain" description="NADH:flavin oxidoreductase/NADH oxidase N-terminal" evidence="11">
    <location>
        <begin position="8"/>
        <end position="110"/>
    </location>
</feature>
<keyword evidence="4" id="KW-0285">Flavoprotein</keyword>
<reference evidence="13" key="2">
    <citation type="submission" date="2023-04" db="EMBL/GenBank/DDBJ databases">
        <authorList>
            <person name="Bruccoleri R.E."/>
            <person name="Oakeley E.J."/>
            <person name="Faust A.-M."/>
            <person name="Dessus-Babus S."/>
            <person name="Altorfer M."/>
            <person name="Burckhardt D."/>
            <person name="Oertli M."/>
            <person name="Naumann U."/>
            <person name="Petersen F."/>
            <person name="Wong J."/>
        </authorList>
    </citation>
    <scope>NUCLEOTIDE SEQUENCE</scope>
    <source>
        <strain evidence="13">GSM-AAB239-AS_SAM_17_03QT</strain>
        <tissue evidence="13">Leaf</tissue>
    </source>
</reference>
<feature type="domain" description="NADH:flavin oxidoreductase/NADH oxidase N-terminal" evidence="11">
    <location>
        <begin position="111"/>
        <end position="282"/>
    </location>
</feature>
<sequence>MAAVDIPLLTPYKMGKFNLSHRIVLAPLTRQRSYGNVPQPHAVLYYSQRTTKGGLLIAEATGVSDTAQGYRDTPGIWTKEQVEAWKPIVKAVHDKGGVFFCQIWHCGRVSNTSFDGVEIHGAHGYLLEQFMKDSVNDRTDEYGGSLANRCRFPLEVASTVVDEIGADGVGIRLSPFADYMESFDSDPEALGHYMVESLNWLGILYVHMVEPRMSIVDGRRQIPHRLSGMRKAFKGTFIAAGGYDREEGNKVVEEGYTDLVAYGRIFLANPDLPKRFELNAPLNKYDRFTFYTSDPVVGYTDYPSLDSTA</sequence>
<evidence type="ECO:0000256" key="5">
    <source>
        <dbReference type="ARBA" id="ARBA00022643"/>
    </source>
</evidence>
<dbReference type="PANTHER" id="PTHR22893:SF132">
    <property type="entry name" value="12-OXO-PHYTODIENOIC ACID REDUCTASE"/>
    <property type="match status" value="1"/>
</dbReference>
<evidence type="ECO:0000256" key="1">
    <source>
        <dbReference type="ARBA" id="ARBA00001917"/>
    </source>
</evidence>
<keyword evidence="7" id="KW-0276">Fatty acid metabolism</keyword>
<dbReference type="EMBL" id="JANAVB010004602">
    <property type="protein sequence ID" value="KAJ6848164.1"/>
    <property type="molecule type" value="Genomic_DNA"/>
</dbReference>
<keyword evidence="14" id="KW-1185">Reference proteome</keyword>
<dbReference type="SUPFAM" id="SSF51395">
    <property type="entry name" value="FMN-linked oxidoreductases"/>
    <property type="match status" value="1"/>
</dbReference>
<dbReference type="GO" id="GO:0016491">
    <property type="term" value="F:oxidoreductase activity"/>
    <property type="evidence" value="ECO:0007669"/>
    <property type="project" value="InterPro"/>
</dbReference>
<dbReference type="GO" id="GO:0006633">
    <property type="term" value="P:fatty acid biosynthetic process"/>
    <property type="evidence" value="ECO:0007669"/>
    <property type="project" value="UniProtKB-KW"/>
</dbReference>
<comment type="similarity">
    <text evidence="2">Belongs to the NADH:flavin oxidoreductase/NADH oxidase family.</text>
</comment>
<keyword evidence="3" id="KW-0444">Lipid biosynthesis</keyword>
<dbReference type="FunFam" id="3.20.20.70:FF:000405">
    <property type="match status" value="1"/>
</dbReference>
<proteinExistence type="inferred from homology"/>
<evidence type="ECO:0000313" key="12">
    <source>
        <dbReference type="EMBL" id="KAJ6820957.1"/>
    </source>
</evidence>
<evidence type="ECO:0000256" key="4">
    <source>
        <dbReference type="ARBA" id="ARBA00022630"/>
    </source>
</evidence>
<comment type="cofactor">
    <cofactor evidence="1">
        <name>FMN</name>
        <dbReference type="ChEBI" id="CHEBI:58210"/>
    </cofactor>
</comment>
<dbReference type="GO" id="GO:0010181">
    <property type="term" value="F:FMN binding"/>
    <property type="evidence" value="ECO:0007669"/>
    <property type="project" value="InterPro"/>
</dbReference>
<evidence type="ECO:0000259" key="11">
    <source>
        <dbReference type="Pfam" id="PF00724"/>
    </source>
</evidence>